<dbReference type="SUPFAM" id="SSF56935">
    <property type="entry name" value="Porins"/>
    <property type="match status" value="1"/>
</dbReference>
<organism evidence="4 5">
    <name type="scientific">Lysobacter silvisoli</name>
    <dbReference type="NCBI Taxonomy" id="2293254"/>
    <lineage>
        <taxon>Bacteria</taxon>
        <taxon>Pseudomonadati</taxon>
        <taxon>Pseudomonadota</taxon>
        <taxon>Gammaproteobacteria</taxon>
        <taxon>Lysobacterales</taxon>
        <taxon>Lysobacteraceae</taxon>
        <taxon>Lysobacter</taxon>
    </lineage>
</organism>
<dbReference type="NCBIfam" id="TIGR01414">
    <property type="entry name" value="autotrans_barl"/>
    <property type="match status" value="1"/>
</dbReference>
<name>A0A371JYJ1_9GAMM</name>
<evidence type="ECO:0000259" key="3">
    <source>
        <dbReference type="Pfam" id="PF13505"/>
    </source>
</evidence>
<evidence type="ECO:0000313" key="5">
    <source>
        <dbReference type="Proteomes" id="UP000264492"/>
    </source>
</evidence>
<keyword evidence="5" id="KW-1185">Reference proteome</keyword>
<accession>A0A371JYJ1</accession>
<feature type="chain" id="PRO_5016679648" evidence="2">
    <location>
        <begin position="21"/>
        <end position="200"/>
    </location>
</feature>
<dbReference type="InterPro" id="IPR027385">
    <property type="entry name" value="Beta-barrel_OMP"/>
</dbReference>
<feature type="domain" description="Outer membrane protein beta-barrel" evidence="3">
    <location>
        <begin position="6"/>
        <end position="158"/>
    </location>
</feature>
<feature type="signal peptide" evidence="2">
    <location>
        <begin position="1"/>
        <end position="20"/>
    </location>
</feature>
<evidence type="ECO:0000256" key="2">
    <source>
        <dbReference type="SAM" id="SignalP"/>
    </source>
</evidence>
<evidence type="ECO:0000313" key="4">
    <source>
        <dbReference type="EMBL" id="RDZ26733.1"/>
    </source>
</evidence>
<protein>
    <submittedName>
        <fullName evidence="4">Autotransporter outer membrane beta-barrel domain-containing protein</fullName>
    </submittedName>
</protein>
<evidence type="ECO:0000256" key="1">
    <source>
        <dbReference type="ARBA" id="ARBA00022729"/>
    </source>
</evidence>
<reference evidence="4 5" key="1">
    <citation type="submission" date="2018-08" db="EMBL/GenBank/DDBJ databases">
        <title>Lysobacter sp. zong2l5, whole genome shotgun sequence.</title>
        <authorList>
            <person name="Zhang X."/>
            <person name="Feng G."/>
            <person name="Zhu H."/>
        </authorList>
    </citation>
    <scope>NUCLEOTIDE SEQUENCE [LARGE SCALE GENOMIC DNA]</scope>
    <source>
        <strain evidence="5">zong2l5</strain>
    </source>
</reference>
<dbReference type="EMBL" id="QTSU01000003">
    <property type="protein sequence ID" value="RDZ26733.1"/>
    <property type="molecule type" value="Genomic_DNA"/>
</dbReference>
<dbReference type="RefSeq" id="WP_115861049.1">
    <property type="nucleotide sequence ID" value="NZ_QTSU01000003.1"/>
</dbReference>
<keyword evidence="1 2" id="KW-0732">Signal</keyword>
<dbReference type="Pfam" id="PF13505">
    <property type="entry name" value="OMP_b-brl"/>
    <property type="match status" value="1"/>
</dbReference>
<dbReference type="InterPro" id="IPR006315">
    <property type="entry name" value="OM_autotransptr_brl_dom"/>
</dbReference>
<sequence>MKKQLVLAALLATAPFVASAEGLSYSYVEGGYTRINVDTGVSGFDPELDGGYIRGSAELGENFTVFGSYSKTQDDVRVSGFVNKFDTDFETAEIGFGYHADISDRADFIAELSYLRQEIDIEGVNGEAKGGKLNLGIRGEMTDNLEGWVKAGYIDGGDFEGDFVGTLGGQYKFNQTWGIVGEVEFIEDTTQFMLGARASF</sequence>
<gene>
    <name evidence="4" type="ORF">DX914_17320</name>
</gene>
<proteinExistence type="predicted"/>
<dbReference type="GO" id="GO:0019867">
    <property type="term" value="C:outer membrane"/>
    <property type="evidence" value="ECO:0007669"/>
    <property type="project" value="InterPro"/>
</dbReference>
<dbReference type="OrthoDB" id="6048657at2"/>
<dbReference type="Proteomes" id="UP000264492">
    <property type="component" value="Unassembled WGS sequence"/>
</dbReference>
<comment type="caution">
    <text evidence="4">The sequence shown here is derived from an EMBL/GenBank/DDBJ whole genome shotgun (WGS) entry which is preliminary data.</text>
</comment>
<dbReference type="AlphaFoldDB" id="A0A371JYJ1"/>